<keyword evidence="6 10" id="KW-0584">Phenylalanine biosynthesis</keyword>
<evidence type="ECO:0000256" key="3">
    <source>
        <dbReference type="ARBA" id="ARBA00021872"/>
    </source>
</evidence>
<evidence type="ECO:0000313" key="13">
    <source>
        <dbReference type="EMBL" id="GFH40016.1"/>
    </source>
</evidence>
<dbReference type="Proteomes" id="UP000475928">
    <property type="component" value="Unassembled WGS sequence"/>
</dbReference>
<evidence type="ECO:0000256" key="2">
    <source>
        <dbReference type="ARBA" id="ARBA00013147"/>
    </source>
</evidence>
<dbReference type="EMBL" id="BLLH01000001">
    <property type="protein sequence ID" value="GFH40016.1"/>
    <property type="molecule type" value="Genomic_DNA"/>
</dbReference>
<dbReference type="Pfam" id="PF00800">
    <property type="entry name" value="PDT"/>
    <property type="match status" value="1"/>
</dbReference>
<evidence type="ECO:0000256" key="7">
    <source>
        <dbReference type="ARBA" id="ARBA00023239"/>
    </source>
</evidence>
<comment type="caution">
    <text evidence="13">The sequence shown here is derived from an EMBL/GenBank/DDBJ whole genome shotgun (WGS) entry which is preliminary data.</text>
</comment>
<feature type="domain" description="Prephenate dehydratase" evidence="11">
    <location>
        <begin position="2"/>
        <end position="181"/>
    </location>
</feature>
<dbReference type="GO" id="GO:0009094">
    <property type="term" value="P:L-phenylalanine biosynthetic process"/>
    <property type="evidence" value="ECO:0007669"/>
    <property type="project" value="UniProtKB-UniPathway"/>
</dbReference>
<evidence type="ECO:0000256" key="4">
    <source>
        <dbReference type="ARBA" id="ARBA00022605"/>
    </source>
</evidence>
<dbReference type="InterPro" id="IPR045865">
    <property type="entry name" value="ACT-like_dom_sf"/>
</dbReference>
<evidence type="ECO:0000256" key="6">
    <source>
        <dbReference type="ARBA" id="ARBA00023222"/>
    </source>
</evidence>
<feature type="domain" description="ACT" evidence="12">
    <location>
        <begin position="197"/>
        <end position="272"/>
    </location>
</feature>
<evidence type="ECO:0000256" key="10">
    <source>
        <dbReference type="RuleBase" id="RU361254"/>
    </source>
</evidence>
<sequence>MKIGFLGPKASFTYAAAKAAFPENTAELIAFDTITEVIRSYENGSVDFAIVPVENSIEGSVHQSVDYLYLQADNIRTQAEIIQPIKQQLMATSQNRKIEKILSHPQAIAQSLKYLQQHFPEAKIESTDSTAYAARYVAAHPDKNLAAIAPLASATEYGLTVIAHDIQEIDENFTRFWLLGQTVPAINLPIETQKMTLALTLPDNLPGALYKTLQVFADFGINLTKIESRPLKTFLGEYFFILDAQYSDNYPYLIHALEKMGVSVKKLGRYKVYKMSSDKENKMK</sequence>
<dbReference type="InterPro" id="IPR018528">
    <property type="entry name" value="Preph_deHydtase_CS"/>
</dbReference>
<dbReference type="SUPFAM" id="SSF53850">
    <property type="entry name" value="Periplasmic binding protein-like II"/>
    <property type="match status" value="1"/>
</dbReference>
<keyword evidence="4 10" id="KW-0028">Amino-acid biosynthesis</keyword>
<dbReference type="CDD" id="cd13633">
    <property type="entry name" value="PBP2_Sa-PDT_like"/>
    <property type="match status" value="1"/>
</dbReference>
<name>A0A6A0B4S7_9LACT</name>
<dbReference type="EC" id="4.2.1.51" evidence="2 10"/>
<dbReference type="PROSITE" id="PS51171">
    <property type="entry name" value="PREPHENATE_DEHYDR_3"/>
    <property type="match status" value="1"/>
</dbReference>
<keyword evidence="14" id="KW-1185">Reference proteome</keyword>
<evidence type="ECO:0000256" key="8">
    <source>
        <dbReference type="ARBA" id="ARBA00047848"/>
    </source>
</evidence>
<comment type="pathway">
    <text evidence="1 10">Amino-acid biosynthesis; L-phenylalanine biosynthesis; phenylpyruvate from prephenate: step 1/1.</text>
</comment>
<dbReference type="PROSITE" id="PS51671">
    <property type="entry name" value="ACT"/>
    <property type="match status" value="1"/>
</dbReference>
<dbReference type="RefSeq" id="WP_172355102.1">
    <property type="nucleotide sequence ID" value="NZ_BLLH01000001.1"/>
</dbReference>
<dbReference type="Gene3D" id="3.30.70.260">
    <property type="match status" value="1"/>
</dbReference>
<dbReference type="PANTHER" id="PTHR21022:SF19">
    <property type="entry name" value="PREPHENATE DEHYDRATASE-RELATED"/>
    <property type="match status" value="1"/>
</dbReference>
<evidence type="ECO:0000256" key="5">
    <source>
        <dbReference type="ARBA" id="ARBA00023141"/>
    </source>
</evidence>
<reference evidence="13 14" key="1">
    <citation type="submission" date="2020-02" db="EMBL/GenBank/DDBJ databases">
        <title>Draft genome sequence of Lactococcus sp. Hs20B0-1.</title>
        <authorList>
            <person name="Noda S."/>
            <person name="Yuki M."/>
            <person name="Ohkuma M."/>
        </authorList>
    </citation>
    <scope>NUCLEOTIDE SEQUENCE [LARGE SCALE GENOMIC DNA]</scope>
    <source>
        <strain evidence="13 14">Hs20B0-1</strain>
    </source>
</reference>
<feature type="site" description="Essential for prephenate dehydratase activity" evidence="9">
    <location>
        <position position="174"/>
    </location>
</feature>
<dbReference type="AlphaFoldDB" id="A0A6A0B4S7"/>
<dbReference type="InterPro" id="IPR008242">
    <property type="entry name" value="Chor_mutase/pphenate_deHydtase"/>
</dbReference>
<dbReference type="UniPathway" id="UPA00121">
    <property type="reaction ID" value="UER00345"/>
</dbReference>
<proteinExistence type="predicted"/>
<dbReference type="Gene3D" id="3.40.190.10">
    <property type="entry name" value="Periplasmic binding protein-like II"/>
    <property type="match status" value="2"/>
</dbReference>
<dbReference type="NCBIfam" id="NF008865">
    <property type="entry name" value="PRK11898.1"/>
    <property type="match status" value="1"/>
</dbReference>
<dbReference type="SUPFAM" id="SSF55021">
    <property type="entry name" value="ACT-like"/>
    <property type="match status" value="1"/>
</dbReference>
<evidence type="ECO:0000313" key="14">
    <source>
        <dbReference type="Proteomes" id="UP000475928"/>
    </source>
</evidence>
<evidence type="ECO:0000259" key="12">
    <source>
        <dbReference type="PROSITE" id="PS51671"/>
    </source>
</evidence>
<dbReference type="InterPro" id="IPR002912">
    <property type="entry name" value="ACT_dom"/>
</dbReference>
<gene>
    <name evidence="10 13" type="primary">pheA</name>
    <name evidence="13" type="ORF">Hs20B_04140</name>
</gene>
<evidence type="ECO:0000259" key="11">
    <source>
        <dbReference type="PROSITE" id="PS51171"/>
    </source>
</evidence>
<evidence type="ECO:0000256" key="9">
    <source>
        <dbReference type="PIRSR" id="PIRSR001500-2"/>
    </source>
</evidence>
<accession>A0A6A0B4S7</accession>
<dbReference type="PANTHER" id="PTHR21022">
    <property type="entry name" value="PREPHENATE DEHYDRATASE P PROTEIN"/>
    <property type="match status" value="1"/>
</dbReference>
<dbReference type="PROSITE" id="PS00858">
    <property type="entry name" value="PREPHENATE_DEHYDR_2"/>
    <property type="match status" value="1"/>
</dbReference>
<dbReference type="CDD" id="cd04905">
    <property type="entry name" value="ACT_CM-PDT"/>
    <property type="match status" value="1"/>
</dbReference>
<protein>
    <recommendedName>
        <fullName evidence="3 10">Prephenate dehydratase</fullName>
        <shortName evidence="10">PDT</shortName>
        <ecNumber evidence="2 10">4.2.1.51</ecNumber>
    </recommendedName>
</protein>
<organism evidence="13 14">
    <name type="scientific">Pseudolactococcus insecticola</name>
    <dbReference type="NCBI Taxonomy" id="2709158"/>
    <lineage>
        <taxon>Bacteria</taxon>
        <taxon>Bacillati</taxon>
        <taxon>Bacillota</taxon>
        <taxon>Bacilli</taxon>
        <taxon>Lactobacillales</taxon>
        <taxon>Streptococcaceae</taxon>
        <taxon>Pseudolactococcus</taxon>
    </lineage>
</organism>
<dbReference type="InterPro" id="IPR001086">
    <property type="entry name" value="Preph_deHydtase"/>
</dbReference>
<dbReference type="FunFam" id="3.40.190.10:FF:000064">
    <property type="entry name" value="Prephenate dehydratase"/>
    <property type="match status" value="1"/>
</dbReference>
<dbReference type="GO" id="GO:0004664">
    <property type="term" value="F:prephenate dehydratase activity"/>
    <property type="evidence" value="ECO:0007669"/>
    <property type="project" value="UniProtKB-UniRule"/>
</dbReference>
<keyword evidence="7 10" id="KW-0456">Lyase</keyword>
<keyword evidence="5 10" id="KW-0057">Aromatic amino acid biosynthesis</keyword>
<dbReference type="FunFam" id="3.40.190.10:FF:000034">
    <property type="entry name" value="Chorismate mutase/prephenate dehydratase"/>
    <property type="match status" value="1"/>
</dbReference>
<dbReference type="PIRSF" id="PIRSF001500">
    <property type="entry name" value="Chor_mut_pdt_Ppr"/>
    <property type="match status" value="1"/>
</dbReference>
<evidence type="ECO:0000256" key="1">
    <source>
        <dbReference type="ARBA" id="ARBA00004741"/>
    </source>
</evidence>
<dbReference type="GO" id="GO:0005737">
    <property type="term" value="C:cytoplasm"/>
    <property type="evidence" value="ECO:0007669"/>
    <property type="project" value="TreeGrafter"/>
</dbReference>
<comment type="catalytic activity">
    <reaction evidence="8 10">
        <text>prephenate + H(+) = 3-phenylpyruvate + CO2 + H2O</text>
        <dbReference type="Rhea" id="RHEA:21648"/>
        <dbReference type="ChEBI" id="CHEBI:15377"/>
        <dbReference type="ChEBI" id="CHEBI:15378"/>
        <dbReference type="ChEBI" id="CHEBI:16526"/>
        <dbReference type="ChEBI" id="CHEBI:18005"/>
        <dbReference type="ChEBI" id="CHEBI:29934"/>
        <dbReference type="EC" id="4.2.1.51"/>
    </reaction>
</comment>